<dbReference type="PANTHER" id="PTHR13561">
    <property type="entry name" value="DNA REPLICATION REGULATOR DPB11-RELATED"/>
    <property type="match status" value="1"/>
</dbReference>
<dbReference type="SMART" id="SM00292">
    <property type="entry name" value="BRCT"/>
    <property type="match status" value="2"/>
</dbReference>
<evidence type="ECO:0000313" key="3">
    <source>
        <dbReference type="EMBL" id="KFB37610.1"/>
    </source>
</evidence>
<keyword evidence="1" id="KW-0677">Repeat</keyword>
<dbReference type="InterPro" id="IPR001357">
    <property type="entry name" value="BRCT_dom"/>
</dbReference>
<dbReference type="GO" id="GO:0007095">
    <property type="term" value="P:mitotic G2 DNA damage checkpoint signaling"/>
    <property type="evidence" value="ECO:0007669"/>
    <property type="project" value="TreeGrafter"/>
</dbReference>
<gene>
    <name evidence="3" type="ORF">ZHAS_00004854</name>
</gene>
<dbReference type="Pfam" id="PF12738">
    <property type="entry name" value="PTCB-BRCT"/>
    <property type="match status" value="1"/>
</dbReference>
<dbReference type="GO" id="GO:0033314">
    <property type="term" value="P:mitotic DNA replication checkpoint signaling"/>
    <property type="evidence" value="ECO:0007669"/>
    <property type="project" value="TreeGrafter"/>
</dbReference>
<evidence type="ECO:0000313" key="5">
    <source>
        <dbReference type="Proteomes" id="UP000030765"/>
    </source>
</evidence>
<dbReference type="SUPFAM" id="SSF52113">
    <property type="entry name" value="BRCT domain"/>
    <property type="match status" value="2"/>
</dbReference>
<dbReference type="PANTHER" id="PTHR13561:SF20">
    <property type="entry name" value="DNA TOPOISOMERASE 2-BINDING PROTEIN 1"/>
    <property type="match status" value="1"/>
</dbReference>
<dbReference type="CDD" id="cd17710">
    <property type="entry name" value="BRCT_PAXIP1_rpt2"/>
    <property type="match status" value="1"/>
</dbReference>
<dbReference type="CDD" id="cd17714">
    <property type="entry name" value="BRCT_PAXIP1_rpt1"/>
    <property type="match status" value="1"/>
</dbReference>
<dbReference type="AlphaFoldDB" id="A0A084VI16"/>
<organism evidence="3">
    <name type="scientific">Anopheles sinensis</name>
    <name type="common">Mosquito</name>
    <dbReference type="NCBI Taxonomy" id="74873"/>
    <lineage>
        <taxon>Eukaryota</taxon>
        <taxon>Metazoa</taxon>
        <taxon>Ecdysozoa</taxon>
        <taxon>Arthropoda</taxon>
        <taxon>Hexapoda</taxon>
        <taxon>Insecta</taxon>
        <taxon>Pterygota</taxon>
        <taxon>Neoptera</taxon>
        <taxon>Endopterygota</taxon>
        <taxon>Diptera</taxon>
        <taxon>Nematocera</taxon>
        <taxon>Culicoidea</taxon>
        <taxon>Culicidae</taxon>
        <taxon>Anophelinae</taxon>
        <taxon>Anopheles</taxon>
    </lineage>
</organism>
<dbReference type="Proteomes" id="UP000030765">
    <property type="component" value="Unassembled WGS sequence"/>
</dbReference>
<dbReference type="EMBL" id="ATLV01013258">
    <property type="status" value="NOT_ANNOTATED_CDS"/>
    <property type="molecule type" value="Genomic_DNA"/>
</dbReference>
<dbReference type="OMA" id="QHTHYSK"/>
<dbReference type="STRING" id="74873.A0A084VI16"/>
<evidence type="ECO:0000259" key="2">
    <source>
        <dbReference type="PROSITE" id="PS50172"/>
    </source>
</evidence>
<name>A0A084VI16_ANOSI</name>
<reference evidence="4" key="2">
    <citation type="submission" date="2020-05" db="UniProtKB">
        <authorList>
            <consortium name="EnsemblMetazoa"/>
        </authorList>
    </citation>
    <scope>IDENTIFICATION</scope>
</reference>
<dbReference type="EMBL" id="KE524848">
    <property type="protein sequence ID" value="KFB37610.1"/>
    <property type="molecule type" value="Genomic_DNA"/>
</dbReference>
<dbReference type="EnsemblMetazoa" id="ASIC004854-RA">
    <property type="protein sequence ID" value="ASIC004854-PA"/>
    <property type="gene ID" value="ASIC004854"/>
</dbReference>
<dbReference type="VEuPathDB" id="VectorBase:ASIC004854"/>
<dbReference type="PROSITE" id="PS50172">
    <property type="entry name" value="BRCT"/>
    <property type="match status" value="2"/>
</dbReference>
<feature type="domain" description="BRCT" evidence="2">
    <location>
        <begin position="17"/>
        <end position="103"/>
    </location>
</feature>
<reference evidence="3 5" key="1">
    <citation type="journal article" date="2014" name="BMC Genomics">
        <title>Genome sequence of Anopheles sinensis provides insight into genetics basis of mosquito competence for malaria parasites.</title>
        <authorList>
            <person name="Zhou D."/>
            <person name="Zhang D."/>
            <person name="Ding G."/>
            <person name="Shi L."/>
            <person name="Hou Q."/>
            <person name="Ye Y."/>
            <person name="Xu Y."/>
            <person name="Zhou H."/>
            <person name="Xiong C."/>
            <person name="Li S."/>
            <person name="Yu J."/>
            <person name="Hong S."/>
            <person name="Yu X."/>
            <person name="Zou P."/>
            <person name="Chen C."/>
            <person name="Chang X."/>
            <person name="Wang W."/>
            <person name="Lv Y."/>
            <person name="Sun Y."/>
            <person name="Ma L."/>
            <person name="Shen B."/>
            <person name="Zhu C."/>
        </authorList>
    </citation>
    <scope>NUCLEOTIDE SEQUENCE [LARGE SCALE GENOMIC DNA]</scope>
</reference>
<protein>
    <submittedName>
        <fullName evidence="3">AGAP001710-PA-like protein</fullName>
    </submittedName>
</protein>
<evidence type="ECO:0000256" key="1">
    <source>
        <dbReference type="ARBA" id="ARBA00022737"/>
    </source>
</evidence>
<evidence type="ECO:0000313" key="4">
    <source>
        <dbReference type="EnsemblMetazoa" id="ASIC004854-PA"/>
    </source>
</evidence>
<feature type="domain" description="BRCT" evidence="2">
    <location>
        <begin position="104"/>
        <end position="194"/>
    </location>
</feature>
<dbReference type="GO" id="GO:0006270">
    <property type="term" value="P:DNA replication initiation"/>
    <property type="evidence" value="ECO:0007669"/>
    <property type="project" value="TreeGrafter"/>
</dbReference>
<dbReference type="OrthoDB" id="342264at2759"/>
<dbReference type="Gene3D" id="3.40.50.10190">
    <property type="entry name" value="BRCT domain"/>
    <property type="match status" value="2"/>
</dbReference>
<dbReference type="VEuPathDB" id="VectorBase:ASIS006741"/>
<accession>A0A084VI16</accession>
<keyword evidence="5" id="KW-1185">Reference proteome</keyword>
<sequence length="202" mass="22271">MSLDPTSAVSNLESLQVKDDLFKNVKCFVTGTLDPKITKLLKDGGVSMSKFMDFCSHLICGANYDENDITEAGELYEIPSVTEAWVVASVRLGRLASTKAYFPLKTGIFCGLRFSATQIDTRDLRRLYAVLTFHGGTFSSRLDRKTTHLVCGSARGPAYSKALTCGTGVHIVTPDWVADCLKSSSIKPVAVYHPRLLREQRR</sequence>
<proteinExistence type="predicted"/>
<dbReference type="InterPro" id="IPR036420">
    <property type="entry name" value="BRCT_dom_sf"/>
</dbReference>